<dbReference type="Gene3D" id="3.30.70.2970">
    <property type="entry name" value="Protein of unknown function (DUF541), domain 2"/>
    <property type="match status" value="1"/>
</dbReference>
<proteinExistence type="predicted"/>
<reference evidence="1" key="1">
    <citation type="submission" date="2016-08" db="EMBL/GenBank/DDBJ databases">
        <title>Sequencing, Assembly and Comparative Genomics of S. aureofaciens ATCC 10762.</title>
        <authorList>
            <person name="Gradnigo J.S."/>
            <person name="Johnson N."/>
            <person name="Somerville G.A."/>
        </authorList>
    </citation>
    <scope>NUCLEOTIDE SEQUENCE [LARGE SCALE GENOMIC DNA]</scope>
    <source>
        <strain evidence="1">ATCC 10762</strain>
    </source>
</reference>
<dbReference type="EMBL" id="JPRF03000018">
    <property type="protein sequence ID" value="OEV37779.1"/>
    <property type="molecule type" value="Genomic_DNA"/>
</dbReference>
<dbReference type="GO" id="GO:0006974">
    <property type="term" value="P:DNA damage response"/>
    <property type="evidence" value="ECO:0007669"/>
    <property type="project" value="TreeGrafter"/>
</dbReference>
<comment type="caution">
    <text evidence="1">The sequence shown here is derived from an EMBL/GenBank/DDBJ whole genome shotgun (WGS) entry which is preliminary data.</text>
</comment>
<dbReference type="PANTHER" id="PTHR34387">
    <property type="entry name" value="SLR1258 PROTEIN"/>
    <property type="match status" value="1"/>
</dbReference>
<dbReference type="Proteomes" id="UP000037395">
    <property type="component" value="Unassembled WGS sequence"/>
</dbReference>
<dbReference type="AlphaFoldDB" id="A0A1E7NAR5"/>
<organism evidence="1 2">
    <name type="scientific">Kitasatospora aureofaciens</name>
    <name type="common">Streptomyces aureofaciens</name>
    <dbReference type="NCBI Taxonomy" id="1894"/>
    <lineage>
        <taxon>Bacteria</taxon>
        <taxon>Bacillati</taxon>
        <taxon>Actinomycetota</taxon>
        <taxon>Actinomycetes</taxon>
        <taxon>Kitasatosporales</taxon>
        <taxon>Streptomycetaceae</taxon>
        <taxon>Kitasatospora</taxon>
    </lineage>
</organism>
<protein>
    <submittedName>
        <fullName evidence="1">Uncharacterized protein</fullName>
    </submittedName>
</protein>
<dbReference type="OrthoDB" id="4159934at2"/>
<dbReference type="RefSeq" id="WP_050366509.1">
    <property type="nucleotide sequence ID" value="NZ_CP020567.1"/>
</dbReference>
<accession>A0A1E7NAR5</accession>
<name>A0A1E7NAR5_KITAU</name>
<dbReference type="KEGG" id="kau:B6264_03380"/>
<dbReference type="InterPro" id="IPR007497">
    <property type="entry name" value="SIMPL/DUF541"/>
</dbReference>
<keyword evidence="2" id="KW-1185">Reference proteome</keyword>
<sequence length="215" mass="22855">MNGTQSIENPWGMSVFGAASVDAAPDLARLRVAINQTRQKPGEAFEVTRAAVNQVREALRNHNVPDSAVSTSQLDLKSSWTYGGERKFLGYECTASFVIELRELDRLETVLVDVVDAGANQVDGVTFDVQAKKELRAMARAAAVAAAREKAALYAEAAGARLGPVIHIKDIDSDHLQNSYRSHRSSGDGNGDGDLTPGKISVSAGVVIGFSLISG</sequence>
<evidence type="ECO:0000313" key="2">
    <source>
        <dbReference type="Proteomes" id="UP000037395"/>
    </source>
</evidence>
<dbReference type="PANTHER" id="PTHR34387:SF1">
    <property type="entry name" value="PERIPLASMIC IMMUNOGENIC PROTEIN"/>
    <property type="match status" value="1"/>
</dbReference>
<gene>
    <name evidence="1" type="ORF">HS99_0024620</name>
</gene>
<dbReference type="Pfam" id="PF04402">
    <property type="entry name" value="SIMPL"/>
    <property type="match status" value="1"/>
</dbReference>
<dbReference type="Gene3D" id="3.30.110.170">
    <property type="entry name" value="Protein of unknown function (DUF541), domain 1"/>
    <property type="match status" value="1"/>
</dbReference>
<dbReference type="InterPro" id="IPR052022">
    <property type="entry name" value="26kDa_periplasmic_antigen"/>
</dbReference>
<evidence type="ECO:0000313" key="1">
    <source>
        <dbReference type="EMBL" id="OEV37779.1"/>
    </source>
</evidence>